<dbReference type="Pfam" id="PF00589">
    <property type="entry name" value="Phage_integrase"/>
    <property type="match status" value="1"/>
</dbReference>
<reference evidence="3 4" key="1">
    <citation type="submission" date="2019-10" db="EMBL/GenBank/DDBJ databases">
        <title>Description of Paenibacillus choica sp. nov.</title>
        <authorList>
            <person name="Carlier A."/>
            <person name="Qi S."/>
        </authorList>
    </citation>
    <scope>NUCLEOTIDE SEQUENCE [LARGE SCALE GENOMIC DNA]</scope>
    <source>
        <strain evidence="3 4">LMG 31460</strain>
    </source>
</reference>
<dbReference type="SUPFAM" id="SSF56349">
    <property type="entry name" value="DNA breaking-rejoining enzymes"/>
    <property type="match status" value="1"/>
</dbReference>
<organism evidence="3 4">
    <name type="scientific">Paenibacillus germinis</name>
    <dbReference type="NCBI Taxonomy" id="2654979"/>
    <lineage>
        <taxon>Bacteria</taxon>
        <taxon>Bacillati</taxon>
        <taxon>Bacillota</taxon>
        <taxon>Bacilli</taxon>
        <taxon>Bacillales</taxon>
        <taxon>Paenibacillaceae</taxon>
        <taxon>Paenibacillus</taxon>
    </lineage>
</organism>
<sequence>MKLNGKKIKRRNVRDLWIGAEHSYVFHGGFGTPLCFTYSSEWWQRFTERHNLKRISLHGLGHTTATILFEKQTDMKTIQERLRHANFATTANIFTHVTQKISHEAANKFDGLNSSQTREKLFVHKYLNTTFV</sequence>
<dbReference type="PROSITE" id="PS51898">
    <property type="entry name" value="TYR_RECOMBINASE"/>
    <property type="match status" value="1"/>
</dbReference>
<dbReference type="InterPro" id="IPR011010">
    <property type="entry name" value="DNA_brk_join_enz"/>
</dbReference>
<gene>
    <name evidence="3" type="ORF">GC102_19225</name>
</gene>
<dbReference type="Proteomes" id="UP000658690">
    <property type="component" value="Unassembled WGS sequence"/>
</dbReference>
<accession>A0ABX1Z3T6</accession>
<dbReference type="EMBL" id="WHOC01000094">
    <property type="protein sequence ID" value="NOU87888.1"/>
    <property type="molecule type" value="Genomic_DNA"/>
</dbReference>
<evidence type="ECO:0000256" key="1">
    <source>
        <dbReference type="ARBA" id="ARBA00023172"/>
    </source>
</evidence>
<protein>
    <submittedName>
        <fullName evidence="3">Tyrosine-type recombinase/integrase</fullName>
    </submittedName>
</protein>
<comment type="caution">
    <text evidence="3">The sequence shown here is derived from an EMBL/GenBank/DDBJ whole genome shotgun (WGS) entry which is preliminary data.</text>
</comment>
<evidence type="ECO:0000259" key="2">
    <source>
        <dbReference type="PROSITE" id="PS51898"/>
    </source>
</evidence>
<keyword evidence="1" id="KW-0233">DNA recombination</keyword>
<keyword evidence="4" id="KW-1185">Reference proteome</keyword>
<dbReference type="InterPro" id="IPR013762">
    <property type="entry name" value="Integrase-like_cat_sf"/>
</dbReference>
<dbReference type="InterPro" id="IPR002104">
    <property type="entry name" value="Integrase_catalytic"/>
</dbReference>
<name>A0ABX1Z3T6_9BACL</name>
<dbReference type="Gene3D" id="1.10.443.10">
    <property type="entry name" value="Intergrase catalytic core"/>
    <property type="match status" value="1"/>
</dbReference>
<feature type="domain" description="Tyr recombinase" evidence="2">
    <location>
        <begin position="1"/>
        <end position="107"/>
    </location>
</feature>
<proteinExistence type="predicted"/>
<evidence type="ECO:0000313" key="4">
    <source>
        <dbReference type="Proteomes" id="UP000658690"/>
    </source>
</evidence>
<evidence type="ECO:0000313" key="3">
    <source>
        <dbReference type="EMBL" id="NOU87888.1"/>
    </source>
</evidence>